<accession>A0A9P6AFU7</accession>
<organism evidence="1 2">
    <name type="scientific">Hydnum rufescens UP504</name>
    <dbReference type="NCBI Taxonomy" id="1448309"/>
    <lineage>
        <taxon>Eukaryota</taxon>
        <taxon>Fungi</taxon>
        <taxon>Dikarya</taxon>
        <taxon>Basidiomycota</taxon>
        <taxon>Agaricomycotina</taxon>
        <taxon>Agaricomycetes</taxon>
        <taxon>Cantharellales</taxon>
        <taxon>Hydnaceae</taxon>
        <taxon>Hydnum</taxon>
    </lineage>
</organism>
<evidence type="ECO:0000313" key="2">
    <source>
        <dbReference type="Proteomes" id="UP000886523"/>
    </source>
</evidence>
<name>A0A9P6AFU7_9AGAM</name>
<keyword evidence="2" id="KW-1185">Reference proteome</keyword>
<gene>
    <name evidence="1" type="ORF">BS47DRAFT_1354670</name>
</gene>
<proteinExistence type="predicted"/>
<evidence type="ECO:0000313" key="1">
    <source>
        <dbReference type="EMBL" id="KAF9504842.1"/>
    </source>
</evidence>
<sequence length="73" mass="8317">MFLKISIIPDLSLDRASSMLCVICIRWICTPPTSNPKDDQTKKHQILNVGLGWDRQVMQHFEEGHTGLDPLQV</sequence>
<dbReference type="Proteomes" id="UP000886523">
    <property type="component" value="Unassembled WGS sequence"/>
</dbReference>
<dbReference type="AlphaFoldDB" id="A0A9P6AFU7"/>
<reference evidence="1" key="1">
    <citation type="journal article" date="2020" name="Nat. Commun.">
        <title>Large-scale genome sequencing of mycorrhizal fungi provides insights into the early evolution of symbiotic traits.</title>
        <authorList>
            <person name="Miyauchi S."/>
            <person name="Kiss E."/>
            <person name="Kuo A."/>
            <person name="Drula E."/>
            <person name="Kohler A."/>
            <person name="Sanchez-Garcia M."/>
            <person name="Morin E."/>
            <person name="Andreopoulos B."/>
            <person name="Barry K.W."/>
            <person name="Bonito G."/>
            <person name="Buee M."/>
            <person name="Carver A."/>
            <person name="Chen C."/>
            <person name="Cichocki N."/>
            <person name="Clum A."/>
            <person name="Culley D."/>
            <person name="Crous P.W."/>
            <person name="Fauchery L."/>
            <person name="Girlanda M."/>
            <person name="Hayes R.D."/>
            <person name="Keri Z."/>
            <person name="LaButti K."/>
            <person name="Lipzen A."/>
            <person name="Lombard V."/>
            <person name="Magnuson J."/>
            <person name="Maillard F."/>
            <person name="Murat C."/>
            <person name="Nolan M."/>
            <person name="Ohm R.A."/>
            <person name="Pangilinan J."/>
            <person name="Pereira M.F."/>
            <person name="Perotto S."/>
            <person name="Peter M."/>
            <person name="Pfister S."/>
            <person name="Riley R."/>
            <person name="Sitrit Y."/>
            <person name="Stielow J.B."/>
            <person name="Szollosi G."/>
            <person name="Zifcakova L."/>
            <person name="Stursova M."/>
            <person name="Spatafora J.W."/>
            <person name="Tedersoo L."/>
            <person name="Vaario L.M."/>
            <person name="Yamada A."/>
            <person name="Yan M."/>
            <person name="Wang P."/>
            <person name="Xu J."/>
            <person name="Bruns T."/>
            <person name="Baldrian P."/>
            <person name="Vilgalys R."/>
            <person name="Dunand C."/>
            <person name="Henrissat B."/>
            <person name="Grigoriev I.V."/>
            <person name="Hibbett D."/>
            <person name="Nagy L.G."/>
            <person name="Martin F.M."/>
        </authorList>
    </citation>
    <scope>NUCLEOTIDE SEQUENCE</scope>
    <source>
        <strain evidence="1">UP504</strain>
    </source>
</reference>
<protein>
    <submittedName>
        <fullName evidence="1">Uncharacterized protein</fullName>
    </submittedName>
</protein>
<dbReference type="EMBL" id="MU129189">
    <property type="protein sequence ID" value="KAF9504842.1"/>
    <property type="molecule type" value="Genomic_DNA"/>
</dbReference>
<comment type="caution">
    <text evidence="1">The sequence shown here is derived from an EMBL/GenBank/DDBJ whole genome shotgun (WGS) entry which is preliminary data.</text>
</comment>